<dbReference type="EMBL" id="MTYJ01000014">
    <property type="protein sequence ID" value="OQV22945.1"/>
    <property type="molecule type" value="Genomic_DNA"/>
</dbReference>
<accession>A0A1W0X644</accession>
<keyword evidence="2" id="KW-1185">Reference proteome</keyword>
<dbReference type="AlphaFoldDB" id="A0A1W0X644"/>
<gene>
    <name evidence="1" type="ORF">BV898_02997</name>
</gene>
<name>A0A1W0X644_HYPEX</name>
<comment type="caution">
    <text evidence="1">The sequence shown here is derived from an EMBL/GenBank/DDBJ whole genome shotgun (WGS) entry which is preliminary data.</text>
</comment>
<reference evidence="2" key="1">
    <citation type="submission" date="2017-01" db="EMBL/GenBank/DDBJ databases">
        <title>Comparative genomics of anhydrobiosis in the tardigrade Hypsibius dujardini.</title>
        <authorList>
            <person name="Yoshida Y."/>
            <person name="Koutsovoulos G."/>
            <person name="Laetsch D."/>
            <person name="Stevens L."/>
            <person name="Kumar S."/>
            <person name="Horikawa D."/>
            <person name="Ishino K."/>
            <person name="Komine S."/>
            <person name="Tomita M."/>
            <person name="Blaxter M."/>
            <person name="Arakawa K."/>
        </authorList>
    </citation>
    <scope>NUCLEOTIDE SEQUENCE [LARGE SCALE GENOMIC DNA]</scope>
    <source>
        <strain evidence="2">Z151</strain>
    </source>
</reference>
<evidence type="ECO:0000313" key="1">
    <source>
        <dbReference type="EMBL" id="OQV22945.1"/>
    </source>
</evidence>
<evidence type="ECO:0000313" key="2">
    <source>
        <dbReference type="Proteomes" id="UP000192578"/>
    </source>
</evidence>
<proteinExistence type="predicted"/>
<sequence length="181" mass="19918">MGVVDDLIRKYVVLFAFQEFFKQPDRDMWMRAENTSRISPFESEHYCVVLKILMISFPLFVVPPDDQFTFRSHIPNLSKANAMSSFRAWSNTLNTDVSVRARTTNADGSFPDTAIGELVAKNSKNATLQAIAANVLSGNDIVKGVTKRLSGNCAYVIESPSAAKEIQLNPGKLNRAGGSLA</sequence>
<organism evidence="1 2">
    <name type="scientific">Hypsibius exemplaris</name>
    <name type="common">Freshwater tardigrade</name>
    <dbReference type="NCBI Taxonomy" id="2072580"/>
    <lineage>
        <taxon>Eukaryota</taxon>
        <taxon>Metazoa</taxon>
        <taxon>Ecdysozoa</taxon>
        <taxon>Tardigrada</taxon>
        <taxon>Eutardigrada</taxon>
        <taxon>Parachela</taxon>
        <taxon>Hypsibioidea</taxon>
        <taxon>Hypsibiidae</taxon>
        <taxon>Hypsibius</taxon>
    </lineage>
</organism>
<dbReference type="Proteomes" id="UP000192578">
    <property type="component" value="Unassembled WGS sequence"/>
</dbReference>
<protein>
    <submittedName>
        <fullName evidence="1">Uncharacterized protein</fullName>
    </submittedName>
</protein>